<keyword evidence="6" id="KW-1185">Reference proteome</keyword>
<evidence type="ECO:0000256" key="2">
    <source>
        <dbReference type="ARBA" id="ARBA00022737"/>
    </source>
</evidence>
<dbReference type="PANTHER" id="PTHR12848">
    <property type="entry name" value="REGULATORY-ASSOCIATED PROTEIN OF MTOR"/>
    <property type="match status" value="1"/>
</dbReference>
<dbReference type="GO" id="GO:0031929">
    <property type="term" value="P:TOR signaling"/>
    <property type="evidence" value="ECO:0007669"/>
    <property type="project" value="InterPro"/>
</dbReference>
<dbReference type="InterPro" id="IPR036322">
    <property type="entry name" value="WD40_repeat_dom_sf"/>
</dbReference>
<reference evidence="5 6" key="1">
    <citation type="submission" date="2018-11" db="EMBL/GenBank/DDBJ databases">
        <title>Genome sequence of Saitozyma podzolica DSM 27192.</title>
        <authorList>
            <person name="Aliyu H."/>
            <person name="Gorte O."/>
            <person name="Ochsenreither K."/>
        </authorList>
    </citation>
    <scope>NUCLEOTIDE SEQUENCE [LARGE SCALE GENOMIC DNA]</scope>
    <source>
        <strain evidence="5 6">DSM 27192</strain>
    </source>
</reference>
<feature type="region of interest" description="Disordered" evidence="3">
    <location>
        <begin position="1"/>
        <end position="32"/>
    </location>
</feature>
<feature type="compositionally biased region" description="Polar residues" evidence="3">
    <location>
        <begin position="22"/>
        <end position="32"/>
    </location>
</feature>
<dbReference type="InterPro" id="IPR004083">
    <property type="entry name" value="Raptor"/>
</dbReference>
<evidence type="ECO:0000313" key="6">
    <source>
        <dbReference type="Proteomes" id="UP000279259"/>
    </source>
</evidence>
<dbReference type="SMART" id="SM01302">
    <property type="entry name" value="Raptor_N"/>
    <property type="match status" value="1"/>
</dbReference>
<evidence type="ECO:0000256" key="3">
    <source>
        <dbReference type="SAM" id="MobiDB-lite"/>
    </source>
</evidence>
<dbReference type="SUPFAM" id="SSF50978">
    <property type="entry name" value="WD40 repeat-like"/>
    <property type="match status" value="1"/>
</dbReference>
<name>A0A427XYM3_9TREE</name>
<proteinExistence type="predicted"/>
<keyword evidence="1" id="KW-0853">WD repeat</keyword>
<evidence type="ECO:0000256" key="1">
    <source>
        <dbReference type="ARBA" id="ARBA00022574"/>
    </source>
</evidence>
<dbReference type="PANTHER" id="PTHR12848:SF16">
    <property type="entry name" value="REGULATORY-ASSOCIATED PROTEIN OF MTOR"/>
    <property type="match status" value="1"/>
</dbReference>
<dbReference type="GO" id="GO:0030674">
    <property type="term" value="F:protein-macromolecule adaptor activity"/>
    <property type="evidence" value="ECO:0007669"/>
    <property type="project" value="TreeGrafter"/>
</dbReference>
<dbReference type="PRINTS" id="PR01547">
    <property type="entry name" value="YEAST176DUF"/>
</dbReference>
<dbReference type="SUPFAM" id="SSF48371">
    <property type="entry name" value="ARM repeat"/>
    <property type="match status" value="1"/>
</dbReference>
<dbReference type="InterPro" id="IPR015943">
    <property type="entry name" value="WD40/YVTN_repeat-like_dom_sf"/>
</dbReference>
<feature type="compositionally biased region" description="Basic and acidic residues" evidence="3">
    <location>
        <begin position="1"/>
        <end position="11"/>
    </location>
</feature>
<sequence>MPEPPSHRGRDGPIATPDTGLARTTSGQSSHIMTLRSSWSGTRRGSAQNGRPPIAWAGVRHQIKDVARIEDDEKAKEREQVFAMGHCNQVVMLTCLHLAHEMALREVAYEKKVVDLDRTHPVTCRLAPDPSRRVIQHHLQKARLAAGSNSYIAVVYLGHGIQEPPTEAGELWCYDRSFDESSADGTGSSEYIPILLFDMLTWAGASTCYVWDCQDAGRFINAAKSEAAEIDSQLQVAALQNPQVAELHPPVYSKRQIHFAACGANQILPRIPGLPDDLFTACLTCPTQISLYYHNLQTFPLTTKGREKDYVQRSPAYMQALWDSMSHDLRERLWSELQAIMHTIAWQALPSSEYQILFGQEGRAISSMAGGFILSQRVLATYRTQPESIPFIPPTNAHSLWIHWDLILDNLFAQLPKYIDATRIDTSWEAKLKLVSFMDDQLGSILTSNQGPSSDTSAFASDAALSRLPIVCQAAQTPQFRVQACKALEACIQNLDVAGLGHAINCGVLEIATQLLELDDPALSSYLISIWASLVRHSSCIKRLAGNAKIDSNGNGNGNEASPPHRIILFISHLEDNLQNRSEDNTTCIIQNAAVVATAVAALPETLSADQLCHSLELAYLMLQDEHSLVQQWGALLTAEILGSTPRLAETCHEATEDLREQLSELLASKIVETRTTAVYALSRWIPSVPVNNASDLKEALGIATQVMDFAAGDAALLMRKELVHLFAQVLHAVGHWATLALWIYIVDDAIKRLPTEMTTSKAKELLLGLHLAEESHRALVDLKKVLAALEYLHRDPDHQISSLAETQLQQLGEALRGTVPRSDWDQIMVTTLPGNGASGEWQPDLVTQVIGAGGRLVKDWSNKRIVNKEKRHNSQLFLRSKLSLQAYINKETKAESFSEHLRGQSQNMQEKTWILRHRILEDSLVVAEQQSESGSHWCFSSLPRNGNHVGTDTEQLSLQGSAVEMGNEGHIKPGALVKPHLPQLPQRHDVLQQVTGFTTLAEMSFSLWDWASSRKTGHIHLDLKPGEYIKYGRFVNELHATTAVLAEINNGDIYVFAGPPNEPNQMKLISSFKALDFARAPVKIYDPEDRGLHSTWFRQSGLLVVGGPTMELNVWDCPAEQRLRVFRSGEDAATATIITEPKQGNLFTAAFWNGKVRLFDLRQRRNTSVLDWHGDHPGRYKVMSNSVVRRLGIVLGESKHFTSASANGMINIHDLRNLARPVTSTLAHPSGISHAHFQPHSGLMSTISNLYPSRDIDMLNLAPLSLANTAPHANWTLHRSTLSDLSVVSQDNIVFGHQSEDVLRGGFKPYTVIHPLRPFLSLGYGRTCFMRGSGVGKGDDTDSGSYSFLRAQAKFIQ</sequence>
<dbReference type="GO" id="GO:0010506">
    <property type="term" value="P:regulation of autophagy"/>
    <property type="evidence" value="ECO:0007669"/>
    <property type="project" value="TreeGrafter"/>
</dbReference>
<protein>
    <recommendedName>
        <fullName evidence="4">Raptor N-terminal CASPase-like domain-containing protein</fullName>
    </recommendedName>
</protein>
<dbReference type="Proteomes" id="UP000279259">
    <property type="component" value="Unassembled WGS sequence"/>
</dbReference>
<accession>A0A427XYM3</accession>
<dbReference type="STRING" id="1890683.A0A427XYM3"/>
<dbReference type="GO" id="GO:0005737">
    <property type="term" value="C:cytoplasm"/>
    <property type="evidence" value="ECO:0007669"/>
    <property type="project" value="TreeGrafter"/>
</dbReference>
<dbReference type="InterPro" id="IPR029347">
    <property type="entry name" value="Raptor_N"/>
</dbReference>
<evidence type="ECO:0000259" key="4">
    <source>
        <dbReference type="SMART" id="SM01302"/>
    </source>
</evidence>
<dbReference type="EMBL" id="RSCD01000022">
    <property type="protein sequence ID" value="RSH83897.1"/>
    <property type="molecule type" value="Genomic_DNA"/>
</dbReference>
<dbReference type="GO" id="GO:0009267">
    <property type="term" value="P:cellular response to starvation"/>
    <property type="evidence" value="ECO:0007669"/>
    <property type="project" value="TreeGrafter"/>
</dbReference>
<comment type="caution">
    <text evidence="5">The sequence shown here is derived from an EMBL/GenBank/DDBJ whole genome shotgun (WGS) entry which is preliminary data.</text>
</comment>
<dbReference type="OrthoDB" id="10262360at2759"/>
<dbReference type="Pfam" id="PF14538">
    <property type="entry name" value="Raptor_N"/>
    <property type="match status" value="1"/>
</dbReference>
<feature type="domain" description="Raptor N-terminal CASPase-like" evidence="4">
    <location>
        <begin position="84"/>
        <end position="224"/>
    </location>
</feature>
<dbReference type="GO" id="GO:0030307">
    <property type="term" value="P:positive regulation of cell growth"/>
    <property type="evidence" value="ECO:0007669"/>
    <property type="project" value="TreeGrafter"/>
</dbReference>
<dbReference type="GO" id="GO:0031931">
    <property type="term" value="C:TORC1 complex"/>
    <property type="evidence" value="ECO:0007669"/>
    <property type="project" value="InterPro"/>
</dbReference>
<dbReference type="Gene3D" id="2.130.10.10">
    <property type="entry name" value="YVTN repeat-like/Quinoprotein amine dehydrogenase"/>
    <property type="match status" value="1"/>
</dbReference>
<organism evidence="5 6">
    <name type="scientific">Saitozyma podzolica</name>
    <dbReference type="NCBI Taxonomy" id="1890683"/>
    <lineage>
        <taxon>Eukaryota</taxon>
        <taxon>Fungi</taxon>
        <taxon>Dikarya</taxon>
        <taxon>Basidiomycota</taxon>
        <taxon>Agaricomycotina</taxon>
        <taxon>Tremellomycetes</taxon>
        <taxon>Tremellales</taxon>
        <taxon>Trimorphomycetaceae</taxon>
        <taxon>Saitozyma</taxon>
    </lineage>
</organism>
<keyword evidence="2" id="KW-0677">Repeat</keyword>
<dbReference type="GO" id="GO:0071230">
    <property type="term" value="P:cellular response to amino acid stimulus"/>
    <property type="evidence" value="ECO:0007669"/>
    <property type="project" value="TreeGrafter"/>
</dbReference>
<gene>
    <name evidence="5" type="ORF">EHS25_005141</name>
</gene>
<evidence type="ECO:0000313" key="5">
    <source>
        <dbReference type="EMBL" id="RSH83897.1"/>
    </source>
</evidence>
<dbReference type="InterPro" id="IPR016024">
    <property type="entry name" value="ARM-type_fold"/>
</dbReference>